<dbReference type="InterPro" id="IPR036249">
    <property type="entry name" value="Thioredoxin-like_sf"/>
</dbReference>
<organism evidence="2 3">
    <name type="scientific">Cupriavidus necator (strain ATCC 17699 / DSM 428 / KCTC 22496 / NCIMB 10442 / H16 / Stanier 337)</name>
    <name type="common">Ralstonia eutropha</name>
    <dbReference type="NCBI Taxonomy" id="381666"/>
    <lineage>
        <taxon>Bacteria</taxon>
        <taxon>Pseudomonadati</taxon>
        <taxon>Pseudomonadota</taxon>
        <taxon>Betaproteobacteria</taxon>
        <taxon>Burkholderiales</taxon>
        <taxon>Burkholderiaceae</taxon>
        <taxon>Cupriavidus</taxon>
    </lineage>
</organism>
<dbReference type="Gene3D" id="3.40.30.10">
    <property type="entry name" value="Glutaredoxin"/>
    <property type="match status" value="1"/>
</dbReference>
<evidence type="ECO:0000256" key="1">
    <source>
        <dbReference type="ARBA" id="ARBA00009004"/>
    </source>
</evidence>
<evidence type="ECO:0000313" key="3">
    <source>
        <dbReference type="Proteomes" id="UP000296079"/>
    </source>
</evidence>
<dbReference type="InterPro" id="IPR010893">
    <property type="entry name" value="NiFe-hyd_mat_HyaE"/>
</dbReference>
<dbReference type="Pfam" id="PF07449">
    <property type="entry name" value="HyaE"/>
    <property type="match status" value="1"/>
</dbReference>
<dbReference type="AlphaFoldDB" id="A0AAF1D565"/>
<dbReference type="RefSeq" id="WP_011153932.1">
    <property type="nucleotide sequence ID" value="NC_005241.1"/>
</dbReference>
<name>A0AAF1D565_CUPNH</name>
<geneLocation type="plasmid" evidence="3">
    <name>phg1</name>
</geneLocation>
<proteinExistence type="inferred from homology"/>
<dbReference type="KEGG" id="reh:PHG007"/>
<accession>A0AAF1D565</accession>
<reference evidence="2 3" key="1">
    <citation type="submission" date="2019-04" db="EMBL/GenBank/DDBJ databases">
        <title>Long-read de novo sequencing of Cupriavidus necator H16.</title>
        <authorList>
            <person name="Little G.T."/>
            <person name="Ehsaan M."/>
            <person name="Arenas-Lopez C."/>
            <person name="Jawed K."/>
            <person name="Winzer K."/>
            <person name="Kovacs K."/>
            <person name="Malys N."/>
            <person name="Minton N.P."/>
        </authorList>
    </citation>
    <scope>NUCLEOTIDE SEQUENCE [LARGE SCALE GENOMIC DNA]</scope>
    <source>
        <strain evidence="2 3">H16</strain>
        <plasmid evidence="3">phg1</plasmid>
    </source>
</reference>
<keyword evidence="2" id="KW-0614">Plasmid</keyword>
<dbReference type="CDD" id="cd02965">
    <property type="entry name" value="HyaE"/>
    <property type="match status" value="1"/>
</dbReference>
<evidence type="ECO:0000313" key="2">
    <source>
        <dbReference type="EMBL" id="QCC05295.1"/>
    </source>
</evidence>
<dbReference type="SMR" id="A0AAF1D565"/>
<dbReference type="Proteomes" id="UP000296079">
    <property type="component" value="Plasmid pHG1"/>
</dbReference>
<comment type="similarity">
    <text evidence="1">Belongs to the HupG/HyaE family.</text>
</comment>
<protein>
    <submittedName>
        <fullName evidence="2">Hydrogenase expression/formation protein HoxO</fullName>
    </submittedName>
</protein>
<sequence length="161" mass="17719">MSTESAMFLAPIPTTDAVPPVIERLVEQHQAAWVDQDSIDDWLAGGGDCVLFIAGDPVRFPECVDVAVVLPELQRVFFNGFRIGVAKREREHEDVLANRFGTQRRPSLVFLRDGAYVSVIAGMRDWDEYVREVRRALAMPTSRPPSIGIPVISAAAGGSCH</sequence>
<dbReference type="EMBL" id="CP039289">
    <property type="protein sequence ID" value="QCC05295.1"/>
    <property type="molecule type" value="Genomic_DNA"/>
</dbReference>
<dbReference type="SUPFAM" id="SSF52833">
    <property type="entry name" value="Thioredoxin-like"/>
    <property type="match status" value="1"/>
</dbReference>
<gene>
    <name evidence="2" type="ORF">E6A55_32225</name>
</gene>